<keyword evidence="2" id="KW-1185">Reference proteome</keyword>
<dbReference type="Pfam" id="PF06080">
    <property type="entry name" value="DUF938"/>
    <property type="match status" value="1"/>
</dbReference>
<dbReference type="InterPro" id="IPR029063">
    <property type="entry name" value="SAM-dependent_MTases_sf"/>
</dbReference>
<reference evidence="1 2" key="1">
    <citation type="submission" date="2024-04" db="EMBL/GenBank/DDBJ databases">
        <title>Novel species of the genus Ideonella isolated from streams.</title>
        <authorList>
            <person name="Lu H."/>
        </authorList>
    </citation>
    <scope>NUCLEOTIDE SEQUENCE [LARGE SCALE GENOMIC DNA]</scope>
    <source>
        <strain evidence="1 2">DXS29W</strain>
    </source>
</reference>
<evidence type="ECO:0000313" key="1">
    <source>
        <dbReference type="EMBL" id="MEK8033656.1"/>
    </source>
</evidence>
<comment type="caution">
    <text evidence="1">The sequence shown here is derived from an EMBL/GenBank/DDBJ whole genome shotgun (WGS) entry which is preliminary data.</text>
</comment>
<dbReference type="PANTHER" id="PTHR20974:SF0">
    <property type="entry name" value="UPF0585 PROTEIN CG18661"/>
    <property type="match status" value="1"/>
</dbReference>
<evidence type="ECO:0000313" key="2">
    <source>
        <dbReference type="Proteomes" id="UP001371218"/>
    </source>
</evidence>
<dbReference type="Gene3D" id="3.40.50.150">
    <property type="entry name" value="Vaccinia Virus protein VP39"/>
    <property type="match status" value="1"/>
</dbReference>
<dbReference type="SUPFAM" id="SSF53335">
    <property type="entry name" value="S-adenosyl-L-methionine-dependent methyltransferases"/>
    <property type="match status" value="1"/>
</dbReference>
<gene>
    <name evidence="1" type="ORF">AACH06_22770</name>
</gene>
<protein>
    <submittedName>
        <fullName evidence="1">DUF938 domain-containing protein</fullName>
    </submittedName>
</protein>
<accession>A0ABU9BUK6</accession>
<dbReference type="Proteomes" id="UP001371218">
    <property type="component" value="Unassembled WGS sequence"/>
</dbReference>
<proteinExistence type="predicted"/>
<dbReference type="PANTHER" id="PTHR20974">
    <property type="entry name" value="UPF0585 PROTEIN CG18661"/>
    <property type="match status" value="1"/>
</dbReference>
<organism evidence="1 2">
    <name type="scientific">Ideonella lacteola</name>
    <dbReference type="NCBI Taxonomy" id="2984193"/>
    <lineage>
        <taxon>Bacteria</taxon>
        <taxon>Pseudomonadati</taxon>
        <taxon>Pseudomonadota</taxon>
        <taxon>Betaproteobacteria</taxon>
        <taxon>Burkholderiales</taxon>
        <taxon>Sphaerotilaceae</taxon>
        <taxon>Ideonella</taxon>
    </lineage>
</organism>
<dbReference type="InterPro" id="IPR010342">
    <property type="entry name" value="DUF938"/>
</dbReference>
<dbReference type="RefSeq" id="WP_341428080.1">
    <property type="nucleotide sequence ID" value="NZ_JBBUTG010000019.1"/>
</dbReference>
<dbReference type="EMBL" id="JBBUTG010000019">
    <property type="protein sequence ID" value="MEK8033656.1"/>
    <property type="molecule type" value="Genomic_DNA"/>
</dbReference>
<sequence length="200" mass="21596">MYTELRVSPAAERNKAPILEVLRRLLPAQARVLEIASGTGQHAAYFAQQEPGWRWQPTDVDASALPGIAAHADKLPQALPPRHLDVMSSWPDDLGVFDAVYCANMLHIAPWAACPALMRGAAAHLAARGLLVVYGPFIVDGEPTAPSNLAFDADLRERDPQWGLRDLAAVESVARGAGLALVERVAMPANNLILVFRRPG</sequence>
<name>A0ABU9BUK6_9BURK</name>